<dbReference type="OrthoDB" id="9798201at2"/>
<evidence type="ECO:0000313" key="2">
    <source>
        <dbReference type="EMBL" id="GEB58594.1"/>
    </source>
</evidence>
<dbReference type="SUPFAM" id="SSF54593">
    <property type="entry name" value="Glyoxalase/Bleomycin resistance protein/Dihydroxybiphenyl dioxygenase"/>
    <property type="match status" value="1"/>
</dbReference>
<evidence type="ECO:0000313" key="3">
    <source>
        <dbReference type="Proteomes" id="UP000315226"/>
    </source>
</evidence>
<feature type="domain" description="VOC" evidence="1">
    <location>
        <begin position="3"/>
        <end position="119"/>
    </location>
</feature>
<evidence type="ECO:0000259" key="1">
    <source>
        <dbReference type="PROSITE" id="PS51819"/>
    </source>
</evidence>
<dbReference type="InterPro" id="IPR037523">
    <property type="entry name" value="VOC_core"/>
</dbReference>
<dbReference type="Proteomes" id="UP000315226">
    <property type="component" value="Unassembled WGS sequence"/>
</dbReference>
<keyword evidence="3" id="KW-1185">Reference proteome</keyword>
<proteinExistence type="predicted"/>
<dbReference type="Gene3D" id="3.10.180.10">
    <property type="entry name" value="2,3-Dihydroxybiphenyl 1,2-Dioxygenase, domain 1"/>
    <property type="match status" value="1"/>
</dbReference>
<dbReference type="RefSeq" id="WP_141297936.1">
    <property type="nucleotide sequence ID" value="NZ_BJMN01000027.1"/>
</dbReference>
<accession>A0A4Y3RMP6</accession>
<protein>
    <recommendedName>
        <fullName evidence="1">VOC domain-containing protein</fullName>
    </recommendedName>
</protein>
<reference evidence="2 3" key="1">
    <citation type="submission" date="2019-06" db="EMBL/GenBank/DDBJ databases">
        <title>Whole genome shotgun sequence of Streptomyces gardneri NBRC 12865.</title>
        <authorList>
            <person name="Hosoyama A."/>
            <person name="Uohara A."/>
            <person name="Ohji S."/>
            <person name="Ichikawa N."/>
        </authorList>
    </citation>
    <scope>NUCLEOTIDE SEQUENCE [LARGE SCALE GENOMIC DNA]</scope>
    <source>
        <strain evidence="2 3">NBRC 12865</strain>
    </source>
</reference>
<dbReference type="AlphaFoldDB" id="A0A4Y3RMP6"/>
<dbReference type="Pfam" id="PF00903">
    <property type="entry name" value="Glyoxalase"/>
    <property type="match status" value="1"/>
</dbReference>
<sequence>MNIVASTVTLSVADPAASGRFFTTHLGYREVLADEESLALGRDDAAPDILLRQRDLELPPGRGPVGVLVSFAVTDVAAEYARLRREGANITAPLHHEPWGEQLLELTDPNGVVVQLAEWIPPAGS</sequence>
<dbReference type="PROSITE" id="PS51819">
    <property type="entry name" value="VOC"/>
    <property type="match status" value="1"/>
</dbReference>
<dbReference type="InterPro" id="IPR029068">
    <property type="entry name" value="Glyas_Bleomycin-R_OHBP_Dase"/>
</dbReference>
<dbReference type="EMBL" id="BJMN01000027">
    <property type="protein sequence ID" value="GEB58594.1"/>
    <property type="molecule type" value="Genomic_DNA"/>
</dbReference>
<organism evidence="2 3">
    <name type="scientific">Streptomyces gardneri</name>
    <dbReference type="NCBI Taxonomy" id="66892"/>
    <lineage>
        <taxon>Bacteria</taxon>
        <taxon>Bacillati</taxon>
        <taxon>Actinomycetota</taxon>
        <taxon>Actinomycetes</taxon>
        <taxon>Kitasatosporales</taxon>
        <taxon>Streptomycetaceae</taxon>
        <taxon>Streptomyces</taxon>
    </lineage>
</organism>
<dbReference type="InterPro" id="IPR004360">
    <property type="entry name" value="Glyas_Fos-R_dOase_dom"/>
</dbReference>
<comment type="caution">
    <text evidence="2">The sequence shown here is derived from an EMBL/GenBank/DDBJ whole genome shotgun (WGS) entry which is preliminary data.</text>
</comment>
<name>A0A4Y3RMP6_9ACTN</name>
<gene>
    <name evidence="2" type="ORF">SGA01_41990</name>
</gene>